<evidence type="ECO:0000256" key="1">
    <source>
        <dbReference type="ARBA" id="ARBA00022723"/>
    </source>
</evidence>
<sequence length="385" mass="45605">MATFHAHMPLHTIKAKETAKFPCPKRDCKRRFFKREHVILHLSNDHVITKKSMIIKCPHCDEIHAYQEKFRTHMKKSHGVILPTLKQPDLEITCSLNGHLKCNFCPEKFTSKAFLKKHILVHLLGLEKFACPFACAGCGKNLRSYPKLTLHYKQMHRTEWPKFPYECELCSKSFANMNLYRCHFRVHSEKFCMCDACGVKFADKKRVENHIRNKHFPKILICEVCGVGHSTKESFRAHLTIHNTDTLLKCLLCDYTTHNMRNLRVHMKKHFRRKIRCKICRKAVYNLKGHTDSMHNGKRREYSCHLCNRKFNVRKTYEYHMGTHFGTNYHQCEVCGKEYNVQENLRIHRKNKHGIWPYECQTCKKGFPDSLKLKRHRATAHRNTD</sequence>
<dbReference type="SUPFAM" id="SSF57667">
    <property type="entry name" value="beta-beta-alpha zinc fingers"/>
    <property type="match status" value="5"/>
</dbReference>
<reference evidence="7 8" key="1">
    <citation type="submission" date="2020-04" db="EMBL/GenBank/DDBJ databases">
        <authorList>
            <person name="Alioto T."/>
            <person name="Alioto T."/>
            <person name="Gomez Garrido J."/>
        </authorList>
    </citation>
    <scope>NUCLEOTIDE SEQUENCE [LARGE SCALE GENOMIC DNA]</scope>
</reference>
<feature type="domain" description="C2H2-type" evidence="6">
    <location>
        <begin position="100"/>
        <end position="122"/>
    </location>
</feature>
<keyword evidence="1" id="KW-0479">Metal-binding</keyword>
<keyword evidence="4" id="KW-0862">Zinc</keyword>
<dbReference type="Proteomes" id="UP000494165">
    <property type="component" value="Unassembled WGS sequence"/>
</dbReference>
<dbReference type="SMART" id="SM00355">
    <property type="entry name" value="ZnF_C2H2"/>
    <property type="match status" value="12"/>
</dbReference>
<dbReference type="PROSITE" id="PS50157">
    <property type="entry name" value="ZINC_FINGER_C2H2_2"/>
    <property type="match status" value="7"/>
</dbReference>
<evidence type="ECO:0000256" key="4">
    <source>
        <dbReference type="ARBA" id="ARBA00022833"/>
    </source>
</evidence>
<dbReference type="InterPro" id="IPR036236">
    <property type="entry name" value="Znf_C2H2_sf"/>
</dbReference>
<feature type="domain" description="C2H2-type" evidence="6">
    <location>
        <begin position="358"/>
        <end position="385"/>
    </location>
</feature>
<protein>
    <recommendedName>
        <fullName evidence="6">C2H2-type domain-containing protein</fullName>
    </recommendedName>
</protein>
<evidence type="ECO:0000313" key="8">
    <source>
        <dbReference type="Proteomes" id="UP000494165"/>
    </source>
</evidence>
<organism evidence="7 8">
    <name type="scientific">Cloeon dipterum</name>
    <dbReference type="NCBI Taxonomy" id="197152"/>
    <lineage>
        <taxon>Eukaryota</taxon>
        <taxon>Metazoa</taxon>
        <taxon>Ecdysozoa</taxon>
        <taxon>Arthropoda</taxon>
        <taxon>Hexapoda</taxon>
        <taxon>Insecta</taxon>
        <taxon>Pterygota</taxon>
        <taxon>Palaeoptera</taxon>
        <taxon>Ephemeroptera</taxon>
        <taxon>Pisciforma</taxon>
        <taxon>Baetidae</taxon>
        <taxon>Cloeon</taxon>
    </lineage>
</organism>
<comment type="caution">
    <text evidence="7">The sequence shown here is derived from an EMBL/GenBank/DDBJ whole genome shotgun (WGS) entry which is preliminary data.</text>
</comment>
<keyword evidence="8" id="KW-1185">Reference proteome</keyword>
<accession>A0A8S1DYT0</accession>
<dbReference type="GO" id="GO:0008270">
    <property type="term" value="F:zinc ion binding"/>
    <property type="evidence" value="ECO:0007669"/>
    <property type="project" value="UniProtKB-KW"/>
</dbReference>
<dbReference type="OrthoDB" id="4748970at2759"/>
<evidence type="ECO:0000259" key="6">
    <source>
        <dbReference type="PROSITE" id="PS50157"/>
    </source>
</evidence>
<dbReference type="EMBL" id="CADEPI010000586">
    <property type="protein sequence ID" value="CAB3387530.1"/>
    <property type="molecule type" value="Genomic_DNA"/>
</dbReference>
<feature type="domain" description="C2H2-type" evidence="6">
    <location>
        <begin position="302"/>
        <end position="329"/>
    </location>
</feature>
<feature type="domain" description="C2H2-type" evidence="6">
    <location>
        <begin position="330"/>
        <end position="353"/>
    </location>
</feature>
<feature type="domain" description="C2H2-type" evidence="6">
    <location>
        <begin position="165"/>
        <end position="188"/>
    </location>
</feature>
<dbReference type="Pfam" id="PF00096">
    <property type="entry name" value="zf-C2H2"/>
    <property type="match status" value="3"/>
</dbReference>
<dbReference type="PROSITE" id="PS00028">
    <property type="entry name" value="ZINC_FINGER_C2H2_1"/>
    <property type="match status" value="7"/>
</dbReference>
<dbReference type="AlphaFoldDB" id="A0A8S1DYT0"/>
<dbReference type="Pfam" id="PF12874">
    <property type="entry name" value="zf-met"/>
    <property type="match status" value="1"/>
</dbReference>
<evidence type="ECO:0000256" key="2">
    <source>
        <dbReference type="ARBA" id="ARBA00022737"/>
    </source>
</evidence>
<dbReference type="PANTHER" id="PTHR24379">
    <property type="entry name" value="KRAB AND ZINC FINGER DOMAIN-CONTAINING"/>
    <property type="match status" value="1"/>
</dbReference>
<feature type="domain" description="C2H2-type" evidence="6">
    <location>
        <begin position="133"/>
        <end position="161"/>
    </location>
</feature>
<evidence type="ECO:0000256" key="5">
    <source>
        <dbReference type="PROSITE-ProRule" id="PRU00042"/>
    </source>
</evidence>
<dbReference type="PANTHER" id="PTHR24379:SF121">
    <property type="entry name" value="C2H2-TYPE DOMAIN-CONTAINING PROTEIN"/>
    <property type="match status" value="1"/>
</dbReference>
<keyword evidence="2" id="KW-0677">Repeat</keyword>
<keyword evidence="3 5" id="KW-0863">Zinc-finger</keyword>
<gene>
    <name evidence="7" type="ORF">CLODIP_2_CD12518</name>
</gene>
<evidence type="ECO:0000313" key="7">
    <source>
        <dbReference type="EMBL" id="CAB3387530.1"/>
    </source>
</evidence>
<feature type="domain" description="C2H2-type" evidence="6">
    <location>
        <begin position="21"/>
        <end position="51"/>
    </location>
</feature>
<dbReference type="InterPro" id="IPR013087">
    <property type="entry name" value="Znf_C2H2_type"/>
</dbReference>
<evidence type="ECO:0000256" key="3">
    <source>
        <dbReference type="ARBA" id="ARBA00022771"/>
    </source>
</evidence>
<dbReference type="Gene3D" id="3.30.160.60">
    <property type="entry name" value="Classic Zinc Finger"/>
    <property type="match status" value="5"/>
</dbReference>
<name>A0A8S1DYT0_9INSE</name>
<proteinExistence type="predicted"/>